<keyword evidence="1" id="KW-0489">Methyltransferase</keyword>
<dbReference type="STRING" id="187304.B0E33_03005"/>
<gene>
    <name evidence="1" type="ORF">LAL4801_04067</name>
</gene>
<proteinExistence type="predicted"/>
<protein>
    <submittedName>
        <fullName evidence="1">S-adenosyl-L-methionine methyltransferase</fullName>
    </submittedName>
</protein>
<dbReference type="GO" id="GO:0032259">
    <property type="term" value="P:methylation"/>
    <property type="evidence" value="ECO:0007669"/>
    <property type="project" value="UniProtKB-KW"/>
</dbReference>
<keyword evidence="2" id="KW-1185">Reference proteome</keyword>
<dbReference type="GO" id="GO:0008168">
    <property type="term" value="F:methyltransferase activity"/>
    <property type="evidence" value="ECO:0007669"/>
    <property type="project" value="UniProtKB-KW"/>
</dbReference>
<dbReference type="InterPro" id="IPR025690">
    <property type="entry name" value="Methyltransf_put"/>
</dbReference>
<evidence type="ECO:0000313" key="1">
    <source>
        <dbReference type="EMBL" id="CTQ45613.1"/>
    </source>
</evidence>
<name>A0A0M6Y7U9_9HYPH</name>
<dbReference type="EMBL" id="CXST01000002">
    <property type="protein sequence ID" value="CTQ45613.1"/>
    <property type="molecule type" value="Genomic_DNA"/>
</dbReference>
<keyword evidence="1" id="KW-0808">Transferase</keyword>
<reference evidence="2" key="1">
    <citation type="submission" date="2015-07" db="EMBL/GenBank/DDBJ databases">
        <authorList>
            <person name="Rodrigo-Torres Lidia"/>
            <person name="Arahal R.David."/>
        </authorList>
    </citation>
    <scope>NUCLEOTIDE SEQUENCE [LARGE SCALE GENOMIC DNA]</scope>
    <source>
        <strain evidence="2">CECT 4801</strain>
    </source>
</reference>
<evidence type="ECO:0000313" key="2">
    <source>
        <dbReference type="Proteomes" id="UP000048926"/>
    </source>
</evidence>
<dbReference type="Gene3D" id="3.40.50.150">
    <property type="entry name" value="Vaccinia Virus protein VP39"/>
    <property type="match status" value="1"/>
</dbReference>
<dbReference type="Proteomes" id="UP000048926">
    <property type="component" value="Unassembled WGS sequence"/>
</dbReference>
<sequence length="165" mass="18376">MSRLDSFIRRMTSQKTLLEFLVDKVNEVDGPILELGLGNGRTYDHLREIYPNKEIFVFDFAMDCHPSCAPDAHHMILGNIRDTLVFCGPRIGAKASFAHIDIGSADPTNDLATASWLAPSIDAHMAVGGIILCALELNLPNYEPLKKPDGIHRGRYHIYRKTSEA</sequence>
<dbReference type="SUPFAM" id="SSF53335">
    <property type="entry name" value="S-adenosyl-L-methionine-dependent methyltransferases"/>
    <property type="match status" value="1"/>
</dbReference>
<dbReference type="OrthoDB" id="7348097at2"/>
<dbReference type="AlphaFoldDB" id="A0A0M6Y7U9"/>
<accession>A0A0M6Y7U9</accession>
<dbReference type="InterPro" id="IPR029063">
    <property type="entry name" value="SAM-dependent_MTases_sf"/>
</dbReference>
<dbReference type="Pfam" id="PF12692">
    <property type="entry name" value="Methyltransf_17"/>
    <property type="match status" value="1"/>
</dbReference>
<organism evidence="1 2">
    <name type="scientific">Roseibium aggregatum</name>
    <dbReference type="NCBI Taxonomy" id="187304"/>
    <lineage>
        <taxon>Bacteria</taxon>
        <taxon>Pseudomonadati</taxon>
        <taxon>Pseudomonadota</taxon>
        <taxon>Alphaproteobacteria</taxon>
        <taxon>Hyphomicrobiales</taxon>
        <taxon>Stappiaceae</taxon>
        <taxon>Roseibium</taxon>
    </lineage>
</organism>